<protein>
    <recommendedName>
        <fullName evidence="3">Immunity 49 family protein</fullName>
    </recommendedName>
</protein>
<organism evidence="1 2">
    <name type="scientific">Streptomyces candidus</name>
    <dbReference type="NCBI Taxonomy" id="67283"/>
    <lineage>
        <taxon>Bacteria</taxon>
        <taxon>Bacillati</taxon>
        <taxon>Actinomycetota</taxon>
        <taxon>Actinomycetes</taxon>
        <taxon>Kitasatosporales</taxon>
        <taxon>Streptomycetaceae</taxon>
        <taxon>Streptomyces</taxon>
    </lineage>
</organism>
<evidence type="ECO:0000313" key="2">
    <source>
        <dbReference type="Proteomes" id="UP000540423"/>
    </source>
</evidence>
<keyword evidence="2" id="KW-1185">Reference proteome</keyword>
<gene>
    <name evidence="1" type="ORF">HNQ79_000725</name>
</gene>
<sequence length="286" mass="31867">MAVRVTRDESSDGDATDFLRLVDEMAVEEIARLSRSPEMFGMALSSMLSRAAAHCLNDAAADRSVTWEAWTAAMQVGSALFEAATTSEGQVECLIAHEVRRIPAVAPSHFTDAGNWLTALWLAVICREQGRVAELARVPVDLLRESGAVYDEYIYSWVGALQSYFTEGPELGERLVAAFRGTSPEEIRVAPRELLLKVLYPPLNLFLRFIQRDQEQFNAALVEGLQLHKEYWTGSEERRESTDGAVPLGLLAIACLAYDVGMRVEVDSEYLPKHLLERSWLGEFPT</sequence>
<proteinExistence type="predicted"/>
<comment type="caution">
    <text evidence="1">The sequence shown here is derived from an EMBL/GenBank/DDBJ whole genome shotgun (WGS) entry which is preliminary data.</text>
</comment>
<reference evidence="1 2" key="1">
    <citation type="submission" date="2020-08" db="EMBL/GenBank/DDBJ databases">
        <title>Genomic Encyclopedia of Type Strains, Phase IV (KMG-IV): sequencing the most valuable type-strain genomes for metagenomic binning, comparative biology and taxonomic classification.</title>
        <authorList>
            <person name="Goeker M."/>
        </authorList>
    </citation>
    <scope>NUCLEOTIDE SEQUENCE [LARGE SCALE GENOMIC DNA]</scope>
    <source>
        <strain evidence="1 2">DSM 40141</strain>
    </source>
</reference>
<dbReference type="InterPro" id="IPR029074">
    <property type="entry name" value="Imm49"/>
</dbReference>
<dbReference type="Pfam" id="PF15575">
    <property type="entry name" value="Imm49"/>
    <property type="match status" value="1"/>
</dbReference>
<evidence type="ECO:0008006" key="3">
    <source>
        <dbReference type="Google" id="ProtNLM"/>
    </source>
</evidence>
<name>A0A7X0LMX5_9ACTN</name>
<dbReference type="RefSeq" id="WP_185026794.1">
    <property type="nucleotide sequence ID" value="NZ_BNBN01000002.1"/>
</dbReference>
<evidence type="ECO:0000313" key="1">
    <source>
        <dbReference type="EMBL" id="MBB6434277.1"/>
    </source>
</evidence>
<dbReference type="AlphaFoldDB" id="A0A7X0LMX5"/>
<dbReference type="EMBL" id="JACHEM010000002">
    <property type="protein sequence ID" value="MBB6434277.1"/>
    <property type="molecule type" value="Genomic_DNA"/>
</dbReference>
<dbReference type="Proteomes" id="UP000540423">
    <property type="component" value="Unassembled WGS sequence"/>
</dbReference>
<accession>A0A7X0LMX5</accession>